<dbReference type="Proteomes" id="UP001152024">
    <property type="component" value="Unassembled WGS sequence"/>
</dbReference>
<evidence type="ECO:0000256" key="2">
    <source>
        <dbReference type="ARBA" id="ARBA00023242"/>
    </source>
</evidence>
<dbReference type="EMBL" id="JAOQBH010000026">
    <property type="protein sequence ID" value="KAJ4116106.1"/>
    <property type="molecule type" value="Genomic_DNA"/>
</dbReference>
<sequence>MPTIDHSSNPWLQIYIPLAFGSPPKDCQIALRHTLISVAAYQRGFREGHSRQQDMHTGFEHEKLALQMLKQAIESQQLRSQTLKQKCTALAAALGMISINVFGPHASDCGVHLNLAERIIDTCKSEESVRPSSLTGILYQIFRCYEMVANTARLTARTPTIPWGTPGHDEASSTPTHPEHLDQCDVHDDDDDGPGAGFAGYRPFVLNSSFGISQRTMSLLQQTIKYSSICSNKIVPMSNHTVQQIRILYHKLCDVEVNPLNFLSPVSAGVIAGCLDACFLHSECVDDTGITLLPKVISDELVENHQLAFHHAVIIYFHQVIPEAYLADKGSDRDFASVIIHKRNTCQSLVRKVWDHLENIDCLTPPDIQFHRGNVLWPAFIAAVESIQIELRHRALIWFHKAAKKGVGNTLRAKELVMEVWRRVDRQIDRDSEPVDLGPVDWRVVMNETGQSFMLT</sequence>
<evidence type="ECO:0000313" key="4">
    <source>
        <dbReference type="EMBL" id="KAJ4116106.1"/>
    </source>
</evidence>
<name>A0ABQ8QYG1_FUSEQ</name>
<dbReference type="PANTHER" id="PTHR37534:SF20">
    <property type="entry name" value="PRO1A C6 ZINK-FINGER PROTEIN"/>
    <property type="match status" value="1"/>
</dbReference>
<reference evidence="4" key="1">
    <citation type="submission" date="2022-09" db="EMBL/GenBank/DDBJ databases">
        <title>Fusarium specimens isolated from Avocado Roots.</title>
        <authorList>
            <person name="Stajich J."/>
            <person name="Roper C."/>
            <person name="Heimlech-Rivalta G."/>
        </authorList>
    </citation>
    <scope>NUCLEOTIDE SEQUENCE</scope>
    <source>
        <strain evidence="4">CF00095</strain>
    </source>
</reference>
<comment type="caution">
    <text evidence="4">The sequence shown here is derived from an EMBL/GenBank/DDBJ whole genome shotgun (WGS) entry which is preliminary data.</text>
</comment>
<accession>A0ABQ8QYG1</accession>
<evidence type="ECO:0000256" key="1">
    <source>
        <dbReference type="ARBA" id="ARBA00004123"/>
    </source>
</evidence>
<organism evidence="4 5">
    <name type="scientific">Fusarium equiseti</name>
    <name type="common">Fusarium scirpi</name>
    <dbReference type="NCBI Taxonomy" id="61235"/>
    <lineage>
        <taxon>Eukaryota</taxon>
        <taxon>Fungi</taxon>
        <taxon>Dikarya</taxon>
        <taxon>Ascomycota</taxon>
        <taxon>Pezizomycotina</taxon>
        <taxon>Sordariomycetes</taxon>
        <taxon>Hypocreomycetidae</taxon>
        <taxon>Hypocreales</taxon>
        <taxon>Nectriaceae</taxon>
        <taxon>Fusarium</taxon>
        <taxon>Fusarium incarnatum-equiseti species complex</taxon>
    </lineage>
</organism>
<protein>
    <submittedName>
        <fullName evidence="4">Uncharacterized protein</fullName>
    </submittedName>
</protein>
<dbReference type="Pfam" id="PF11951">
    <property type="entry name" value="Fungal_trans_2"/>
    <property type="match status" value="1"/>
</dbReference>
<keyword evidence="5" id="KW-1185">Reference proteome</keyword>
<feature type="compositionally biased region" description="Basic and acidic residues" evidence="3">
    <location>
        <begin position="167"/>
        <end position="186"/>
    </location>
</feature>
<dbReference type="PANTHER" id="PTHR37534">
    <property type="entry name" value="TRANSCRIPTIONAL ACTIVATOR PROTEIN UGA3"/>
    <property type="match status" value="1"/>
</dbReference>
<dbReference type="InterPro" id="IPR021858">
    <property type="entry name" value="Fun_TF"/>
</dbReference>
<evidence type="ECO:0000256" key="3">
    <source>
        <dbReference type="SAM" id="MobiDB-lite"/>
    </source>
</evidence>
<gene>
    <name evidence="4" type="ORF">NW768_011078</name>
</gene>
<comment type="subcellular location">
    <subcellularLocation>
        <location evidence="1">Nucleus</location>
    </subcellularLocation>
</comment>
<keyword evidence="2" id="KW-0539">Nucleus</keyword>
<proteinExistence type="predicted"/>
<feature type="region of interest" description="Disordered" evidence="3">
    <location>
        <begin position="160"/>
        <end position="188"/>
    </location>
</feature>
<evidence type="ECO:0000313" key="5">
    <source>
        <dbReference type="Proteomes" id="UP001152024"/>
    </source>
</evidence>